<evidence type="ECO:0000259" key="1">
    <source>
        <dbReference type="PROSITE" id="PS50987"/>
    </source>
</evidence>
<dbReference type="SUPFAM" id="SSF46785">
    <property type="entry name" value="Winged helix' DNA-binding domain"/>
    <property type="match status" value="1"/>
</dbReference>
<gene>
    <name evidence="2" type="ORF">J0X27_01390</name>
</gene>
<dbReference type="GO" id="GO:0003700">
    <property type="term" value="F:DNA-binding transcription factor activity"/>
    <property type="evidence" value="ECO:0007669"/>
    <property type="project" value="InterPro"/>
</dbReference>
<dbReference type="InterPro" id="IPR001845">
    <property type="entry name" value="HTH_ArsR_DNA-bd_dom"/>
</dbReference>
<feature type="domain" description="HTH arsR-type" evidence="1">
    <location>
        <begin position="1"/>
        <end position="78"/>
    </location>
</feature>
<reference evidence="2 3" key="1">
    <citation type="journal article" date="2006" name="Int. J. Syst. Evol. Microbiol.">
        <title>Haloterrigena longa sp. nov. and Haloterrigena limicola sp. nov., extremely halophilic archaea isolated from a salt lake.</title>
        <authorList>
            <person name="Cui H.L."/>
            <person name="Tohty D."/>
            <person name="Zhou P.J."/>
            <person name="Liu S.J."/>
        </authorList>
    </citation>
    <scope>NUCLEOTIDE SEQUENCE [LARGE SCALE GENOMIC DNA]</scope>
    <source>
        <strain evidence="2 3">ABH32</strain>
    </source>
</reference>
<dbReference type="GeneID" id="63182356"/>
<dbReference type="Proteomes" id="UP000663191">
    <property type="component" value="Chromosome"/>
</dbReference>
<dbReference type="InterPro" id="IPR036390">
    <property type="entry name" value="WH_DNA-bd_sf"/>
</dbReference>
<dbReference type="AlphaFoldDB" id="A0A8A2UA67"/>
<dbReference type="Pfam" id="PF03551">
    <property type="entry name" value="PadR"/>
    <property type="match status" value="1"/>
</dbReference>
<dbReference type="PANTHER" id="PTHR43252:SF2">
    <property type="entry name" value="TRANSCRIPTION REGULATOR, PADR-LIKE FAMILY"/>
    <property type="match status" value="1"/>
</dbReference>
<dbReference type="CDD" id="cd00090">
    <property type="entry name" value="HTH_ARSR"/>
    <property type="match status" value="1"/>
</dbReference>
<dbReference type="KEGG" id="hlo:J0X27_01390"/>
<dbReference type="InterPro" id="IPR005149">
    <property type="entry name" value="Tscrpt_reg_PadR_N"/>
</dbReference>
<dbReference type="PROSITE" id="PS50987">
    <property type="entry name" value="HTH_ARSR_2"/>
    <property type="match status" value="1"/>
</dbReference>
<organism evidence="2 3">
    <name type="scientific">Natrinema longum</name>
    <dbReference type="NCBI Taxonomy" id="370324"/>
    <lineage>
        <taxon>Archaea</taxon>
        <taxon>Methanobacteriati</taxon>
        <taxon>Methanobacteriota</taxon>
        <taxon>Stenosarchaea group</taxon>
        <taxon>Halobacteria</taxon>
        <taxon>Halobacteriales</taxon>
        <taxon>Natrialbaceae</taxon>
        <taxon>Natrinema</taxon>
    </lineage>
</organism>
<proteinExistence type="predicted"/>
<dbReference type="SMART" id="SM00418">
    <property type="entry name" value="HTH_ARSR"/>
    <property type="match status" value="1"/>
</dbReference>
<dbReference type="InterPro" id="IPR011991">
    <property type="entry name" value="ArsR-like_HTH"/>
</dbReference>
<dbReference type="PANTHER" id="PTHR43252">
    <property type="entry name" value="TRANSCRIPTIONAL REGULATOR YQJI"/>
    <property type="match status" value="1"/>
</dbReference>
<name>A0A8A2UA67_9EURY</name>
<dbReference type="EMBL" id="CP071463">
    <property type="protein sequence ID" value="QSW85527.1"/>
    <property type="molecule type" value="Genomic_DNA"/>
</dbReference>
<dbReference type="Gene3D" id="1.10.10.10">
    <property type="entry name" value="Winged helix-like DNA-binding domain superfamily/Winged helix DNA-binding domain"/>
    <property type="match status" value="1"/>
</dbReference>
<keyword evidence="3" id="KW-1185">Reference proteome</keyword>
<accession>A0A8A2UA67</accession>
<sequence length="78" mass="8809">MGLTLTDAKRRILALLDEEPRHGYALANVLGRQGPTVYEHLQELEEAGYIEGKQEGRRKIYSLTERGKLTLQAERAGE</sequence>
<dbReference type="RefSeq" id="WP_207270710.1">
    <property type="nucleotide sequence ID" value="NZ_CP071463.1"/>
</dbReference>
<dbReference type="InterPro" id="IPR036388">
    <property type="entry name" value="WH-like_DNA-bd_sf"/>
</dbReference>
<evidence type="ECO:0000313" key="2">
    <source>
        <dbReference type="EMBL" id="QSW85527.1"/>
    </source>
</evidence>
<dbReference type="OrthoDB" id="56053at2157"/>
<evidence type="ECO:0000313" key="3">
    <source>
        <dbReference type="Proteomes" id="UP000663191"/>
    </source>
</evidence>
<protein>
    <submittedName>
        <fullName evidence="2">Winged helix-turn-helix transcriptional regulator</fullName>
    </submittedName>
</protein>